<name>A0A1I4W226_9GAMM</name>
<proteinExistence type="predicted"/>
<dbReference type="AlphaFoldDB" id="A0A1I4W226"/>
<dbReference type="EMBL" id="FOVF01000003">
    <property type="protein sequence ID" value="SFN07533.1"/>
    <property type="molecule type" value="Genomic_DNA"/>
</dbReference>
<accession>A0A1I4W226</accession>
<evidence type="ECO:0000313" key="1">
    <source>
        <dbReference type="EMBL" id="SFN07533.1"/>
    </source>
</evidence>
<gene>
    <name evidence="1" type="ORF">SAMN05216289_103282</name>
</gene>
<dbReference type="RefSeq" id="WP_092405142.1">
    <property type="nucleotide sequence ID" value="NZ_FOVF01000003.1"/>
</dbReference>
<dbReference type="Proteomes" id="UP000198575">
    <property type="component" value="Unassembled WGS sequence"/>
</dbReference>
<protein>
    <submittedName>
        <fullName evidence="1">Uncharacterized protein</fullName>
    </submittedName>
</protein>
<evidence type="ECO:0000313" key="2">
    <source>
        <dbReference type="Proteomes" id="UP000198575"/>
    </source>
</evidence>
<keyword evidence="2" id="KW-1185">Reference proteome</keyword>
<reference evidence="1 2" key="1">
    <citation type="submission" date="2016-10" db="EMBL/GenBank/DDBJ databases">
        <authorList>
            <person name="de Groot N.N."/>
        </authorList>
    </citation>
    <scope>NUCLEOTIDE SEQUENCE [LARGE SCALE GENOMIC DNA]</scope>
    <source>
        <strain evidence="1 2">CGMCC 1.7659</strain>
    </source>
</reference>
<sequence>MPTRYIEVCSRKTHRKHHVLVYQPIDRARTTAPQSLSDFPHRVHLDDGRPLQWTAGQCFRHLRSDEEFAPVARDPLTVSTLAELPLASVG</sequence>
<organism evidence="1 2">
    <name type="scientific">Dokdonella immobilis</name>
    <dbReference type="NCBI Taxonomy" id="578942"/>
    <lineage>
        <taxon>Bacteria</taxon>
        <taxon>Pseudomonadati</taxon>
        <taxon>Pseudomonadota</taxon>
        <taxon>Gammaproteobacteria</taxon>
        <taxon>Lysobacterales</taxon>
        <taxon>Rhodanobacteraceae</taxon>
        <taxon>Dokdonella</taxon>
    </lineage>
</organism>